<evidence type="ECO:0000313" key="5">
    <source>
        <dbReference type="Proteomes" id="UP000094020"/>
    </source>
</evidence>
<feature type="domain" description="BZIP" evidence="2">
    <location>
        <begin position="90"/>
        <end position="153"/>
    </location>
</feature>
<evidence type="ECO:0000256" key="1">
    <source>
        <dbReference type="SAM" id="MobiDB-lite"/>
    </source>
</evidence>
<dbReference type="Gene3D" id="1.20.5.170">
    <property type="match status" value="1"/>
</dbReference>
<proteinExistence type="predicted"/>
<feature type="compositionally biased region" description="Basic and acidic residues" evidence="1">
    <location>
        <begin position="56"/>
        <end position="69"/>
    </location>
</feature>
<reference evidence="3" key="1">
    <citation type="submission" date="2013-07" db="EMBL/GenBank/DDBJ databases">
        <title>The Genome Sequence of Cryptococcus pinus CBS10737.</title>
        <authorList>
            <consortium name="The Broad Institute Genome Sequencing Platform"/>
            <person name="Cuomo C."/>
            <person name="Litvintseva A."/>
            <person name="Chen Y."/>
            <person name="Heitman J."/>
            <person name="Sun S."/>
            <person name="Springer D."/>
            <person name="Dromer F."/>
            <person name="Young S.K."/>
            <person name="Zeng Q."/>
            <person name="Gargeya S."/>
            <person name="Fitzgerald M."/>
            <person name="Abouelleil A."/>
            <person name="Alvarado L."/>
            <person name="Berlin A.M."/>
            <person name="Chapman S.B."/>
            <person name="Dewar J."/>
            <person name="Goldberg J."/>
            <person name="Griggs A."/>
            <person name="Gujja S."/>
            <person name="Hansen M."/>
            <person name="Howarth C."/>
            <person name="Imamovic A."/>
            <person name="Larimer J."/>
            <person name="McCowan C."/>
            <person name="Murphy C."/>
            <person name="Pearson M."/>
            <person name="Priest M."/>
            <person name="Roberts A."/>
            <person name="Saif S."/>
            <person name="Shea T."/>
            <person name="Sykes S."/>
            <person name="Wortman J."/>
            <person name="Nusbaum C."/>
            <person name="Birren B."/>
        </authorList>
    </citation>
    <scope>NUCLEOTIDE SEQUENCE [LARGE SCALE GENOMIC DNA]</scope>
    <source>
        <strain evidence="3">CBS 10737</strain>
    </source>
</reference>
<dbReference type="GeneID" id="30175606"/>
<reference evidence="4" key="2">
    <citation type="submission" date="2013-07" db="EMBL/GenBank/DDBJ databases">
        <authorList>
            <consortium name="The Broad Institute Genome Sequencing Platform"/>
            <person name="Cuomo C."/>
            <person name="Litvintseva A."/>
            <person name="Chen Y."/>
            <person name="Heitman J."/>
            <person name="Sun S."/>
            <person name="Springer D."/>
            <person name="Dromer F."/>
            <person name="Young S.K."/>
            <person name="Zeng Q."/>
            <person name="Gargeya S."/>
            <person name="Fitzgerald M."/>
            <person name="Abouelleil A."/>
            <person name="Alvarado L."/>
            <person name="Berlin A.M."/>
            <person name="Chapman S.B."/>
            <person name="Dewar J."/>
            <person name="Goldberg J."/>
            <person name="Griggs A."/>
            <person name="Gujja S."/>
            <person name="Hansen M."/>
            <person name="Howarth C."/>
            <person name="Imamovic A."/>
            <person name="Larimer J."/>
            <person name="McCowan C."/>
            <person name="Murphy C."/>
            <person name="Pearson M."/>
            <person name="Priest M."/>
            <person name="Roberts A."/>
            <person name="Saif S."/>
            <person name="Shea T."/>
            <person name="Sykes S."/>
            <person name="Wortman J."/>
            <person name="Nusbaum C."/>
            <person name="Birren B."/>
        </authorList>
    </citation>
    <scope>NUCLEOTIDE SEQUENCE</scope>
    <source>
        <strain evidence="4">CBS 10737</strain>
    </source>
</reference>
<dbReference type="Pfam" id="PF00170">
    <property type="entry name" value="bZIP_1"/>
    <property type="match status" value="1"/>
</dbReference>
<dbReference type="PROSITE" id="PS50217">
    <property type="entry name" value="BZIP"/>
    <property type="match status" value="1"/>
</dbReference>
<dbReference type="KEGG" id="kpin:30175606"/>
<dbReference type="SUPFAM" id="SSF57959">
    <property type="entry name" value="Leucine zipper domain"/>
    <property type="match status" value="1"/>
</dbReference>
<keyword evidence="5" id="KW-1185">Reference proteome</keyword>
<dbReference type="CDD" id="cd14688">
    <property type="entry name" value="bZIP_YAP"/>
    <property type="match status" value="1"/>
</dbReference>
<sequence length="178" mass="20101">MTLLPPTDDPYAGSLTGFASHSIASGSDTLPNYQGSSTISEHSNDYSEASQFVPRTSDEAQVDKKKGNTQDEYSMASRTPSTRERRLAQSTTRERRLAQNRAAQKTFREKKEKEQRDLQNSITELKSRNAELEGTLERKHRYVQYLESLLKSQNISFEEQDMSAARTDVSPSRSSLSE</sequence>
<dbReference type="AlphaFoldDB" id="A0A1B9HUB2"/>
<accession>A0A1B9HUB2</accession>
<feature type="region of interest" description="Disordered" evidence="1">
    <location>
        <begin position="1"/>
        <end position="119"/>
    </location>
</feature>
<protein>
    <recommendedName>
        <fullName evidence="2">BZIP domain-containing protein</fullName>
    </recommendedName>
</protein>
<dbReference type="SMART" id="SM00338">
    <property type="entry name" value="BRLZ"/>
    <property type="match status" value="1"/>
</dbReference>
<evidence type="ECO:0000313" key="4">
    <source>
        <dbReference type="EMBL" id="WWC72471.1"/>
    </source>
</evidence>
<organism evidence="3">
    <name type="scientific">Kwoniella pini CBS 10737</name>
    <dbReference type="NCBI Taxonomy" id="1296096"/>
    <lineage>
        <taxon>Eukaryota</taxon>
        <taxon>Fungi</taxon>
        <taxon>Dikarya</taxon>
        <taxon>Basidiomycota</taxon>
        <taxon>Agaricomycotina</taxon>
        <taxon>Tremellomycetes</taxon>
        <taxon>Tremellales</taxon>
        <taxon>Cryptococcaceae</taxon>
        <taxon>Kwoniella</taxon>
    </lineage>
</organism>
<reference evidence="3" key="3">
    <citation type="submission" date="2016-07" db="EMBL/GenBank/DDBJ databases">
        <title>Evolution of pathogenesis and genome organization in the Tremellales.</title>
        <authorList>
            <person name="Cuomo C."/>
            <person name="Litvintseva A."/>
            <person name="Heitman J."/>
            <person name="Chen Y."/>
            <person name="Sun S."/>
            <person name="Springer D."/>
            <person name="Dromer F."/>
            <person name="Young S."/>
            <person name="Zeng Q."/>
            <person name="Chapman S."/>
            <person name="Gujja S."/>
            <person name="Saif S."/>
            <person name="Birren B."/>
        </authorList>
    </citation>
    <scope>NUCLEOTIDE SEQUENCE</scope>
    <source>
        <strain evidence="3">CBS 10737</strain>
    </source>
</reference>
<dbReference type="GO" id="GO:0003700">
    <property type="term" value="F:DNA-binding transcription factor activity"/>
    <property type="evidence" value="ECO:0007669"/>
    <property type="project" value="InterPro"/>
</dbReference>
<evidence type="ECO:0000259" key="2">
    <source>
        <dbReference type="PROSITE" id="PS50217"/>
    </source>
</evidence>
<feature type="compositionally biased region" description="Polar residues" evidence="1">
    <location>
        <begin position="17"/>
        <end position="54"/>
    </location>
</feature>
<feature type="region of interest" description="Disordered" evidence="1">
    <location>
        <begin position="155"/>
        <end position="178"/>
    </location>
</feature>
<evidence type="ECO:0000313" key="3">
    <source>
        <dbReference type="EMBL" id="OCF46850.1"/>
    </source>
</evidence>
<dbReference type="RefSeq" id="XP_019008069.1">
    <property type="nucleotide sequence ID" value="XM_019158931.1"/>
</dbReference>
<reference evidence="4" key="4">
    <citation type="submission" date="2024-02" db="EMBL/GenBank/DDBJ databases">
        <title>Comparative genomics of Cryptococcus and Kwoniella reveals pathogenesis evolution and contrasting modes of karyotype evolution via chromosome fusion or intercentromeric recombination.</title>
        <authorList>
            <person name="Coelho M.A."/>
            <person name="David-Palma M."/>
            <person name="Shea T."/>
            <person name="Bowers K."/>
            <person name="McGinley-Smith S."/>
            <person name="Mohammad A.W."/>
            <person name="Gnirke A."/>
            <person name="Yurkov A.M."/>
            <person name="Nowrousian M."/>
            <person name="Sun S."/>
            <person name="Cuomo C.A."/>
            <person name="Heitman J."/>
        </authorList>
    </citation>
    <scope>NUCLEOTIDE SEQUENCE</scope>
    <source>
        <strain evidence="4">CBS 10737</strain>
    </source>
</reference>
<feature type="compositionally biased region" description="Polar residues" evidence="1">
    <location>
        <begin position="169"/>
        <end position="178"/>
    </location>
</feature>
<dbReference type="OrthoDB" id="2593073at2759"/>
<feature type="compositionally biased region" description="Basic and acidic residues" evidence="1">
    <location>
        <begin position="106"/>
        <end position="117"/>
    </location>
</feature>
<dbReference type="EMBL" id="CP144527">
    <property type="protein sequence ID" value="WWC72471.1"/>
    <property type="molecule type" value="Genomic_DNA"/>
</dbReference>
<feature type="compositionally biased region" description="Basic and acidic residues" evidence="1">
    <location>
        <begin position="81"/>
        <end position="97"/>
    </location>
</feature>
<dbReference type="PROSITE" id="PS00036">
    <property type="entry name" value="BZIP_BASIC"/>
    <property type="match status" value="1"/>
</dbReference>
<name>A0A1B9HUB2_9TREE</name>
<dbReference type="InterPro" id="IPR004827">
    <property type="entry name" value="bZIP"/>
</dbReference>
<dbReference type="Proteomes" id="UP000094020">
    <property type="component" value="Chromosome 9"/>
</dbReference>
<dbReference type="InterPro" id="IPR046347">
    <property type="entry name" value="bZIP_sf"/>
</dbReference>
<dbReference type="EMBL" id="KI894015">
    <property type="protein sequence ID" value="OCF46850.1"/>
    <property type="molecule type" value="Genomic_DNA"/>
</dbReference>
<feature type="compositionally biased region" description="Polar residues" evidence="1">
    <location>
        <begin position="70"/>
        <end position="80"/>
    </location>
</feature>
<gene>
    <name evidence="3" type="ORF">I206_07237</name>
    <name evidence="4" type="ORF">I206_106433</name>
</gene>